<protein>
    <submittedName>
        <fullName evidence="1">Uncharacterized protein</fullName>
    </submittedName>
</protein>
<evidence type="ECO:0000313" key="2">
    <source>
        <dbReference type="Proteomes" id="UP001189624"/>
    </source>
</evidence>
<organism evidence="1 2">
    <name type="scientific">Sphenostylis stenocarpa</name>
    <dbReference type="NCBI Taxonomy" id="92480"/>
    <lineage>
        <taxon>Eukaryota</taxon>
        <taxon>Viridiplantae</taxon>
        <taxon>Streptophyta</taxon>
        <taxon>Embryophyta</taxon>
        <taxon>Tracheophyta</taxon>
        <taxon>Spermatophyta</taxon>
        <taxon>Magnoliopsida</taxon>
        <taxon>eudicotyledons</taxon>
        <taxon>Gunneridae</taxon>
        <taxon>Pentapetalae</taxon>
        <taxon>rosids</taxon>
        <taxon>fabids</taxon>
        <taxon>Fabales</taxon>
        <taxon>Fabaceae</taxon>
        <taxon>Papilionoideae</taxon>
        <taxon>50 kb inversion clade</taxon>
        <taxon>NPAAA clade</taxon>
        <taxon>indigoferoid/millettioid clade</taxon>
        <taxon>Phaseoleae</taxon>
        <taxon>Sphenostylis</taxon>
    </lineage>
</organism>
<feature type="non-terminal residue" evidence="1">
    <location>
        <position position="1"/>
    </location>
</feature>
<evidence type="ECO:0000313" key="1">
    <source>
        <dbReference type="EMBL" id="CAJ1962385.1"/>
    </source>
</evidence>
<dbReference type="Gramene" id="rna-AYBTSS11_LOCUS19221">
    <property type="protein sequence ID" value="CAJ1962385.1"/>
    <property type="gene ID" value="gene-AYBTSS11_LOCUS19221"/>
</dbReference>
<proteinExistence type="predicted"/>
<dbReference type="EMBL" id="OY731403">
    <property type="protein sequence ID" value="CAJ1962385.1"/>
    <property type="molecule type" value="Genomic_DNA"/>
</dbReference>
<accession>A0AA86SJP1</accession>
<keyword evidence="2" id="KW-1185">Reference proteome</keyword>
<sequence>SIKTLTKQHSYSLLWLDLIQRSSKEVSKEKLKNKRSEIKVNEEIKAPHNAVSSLEKSENCD</sequence>
<gene>
    <name evidence="1" type="ORF">AYBTSS11_LOCUS19221</name>
</gene>
<name>A0AA86SJP1_9FABA</name>
<dbReference type="Proteomes" id="UP001189624">
    <property type="component" value="Chromosome 6"/>
</dbReference>
<dbReference type="AlphaFoldDB" id="A0AA86SJP1"/>
<reference evidence="1" key="1">
    <citation type="submission" date="2023-10" db="EMBL/GenBank/DDBJ databases">
        <authorList>
            <person name="Domelevo Entfellner J.-B."/>
        </authorList>
    </citation>
    <scope>NUCLEOTIDE SEQUENCE</scope>
</reference>